<keyword evidence="2" id="KW-0732">Signal</keyword>
<dbReference type="EMBL" id="JAQNDN010000002">
    <property type="protein sequence ID" value="MDC0667818.1"/>
    <property type="molecule type" value="Genomic_DNA"/>
</dbReference>
<dbReference type="RefSeq" id="WP_271996224.1">
    <property type="nucleotide sequence ID" value="NZ_JAQNDN010000002.1"/>
</dbReference>
<dbReference type="Pfam" id="PF00581">
    <property type="entry name" value="Rhodanese"/>
    <property type="match status" value="2"/>
</dbReference>
<feature type="chain" id="PRO_5046037421" evidence="2">
    <location>
        <begin position="21"/>
        <end position="284"/>
    </location>
</feature>
<dbReference type="InterPro" id="IPR036873">
    <property type="entry name" value="Rhodanese-like_dom_sf"/>
</dbReference>
<comment type="caution">
    <text evidence="4">The sequence shown here is derived from an EMBL/GenBank/DDBJ whole genome shotgun (WGS) entry which is preliminary data.</text>
</comment>
<protein>
    <submittedName>
        <fullName evidence="4">Rhodanese-like domain-containing protein</fullName>
    </submittedName>
</protein>
<dbReference type="PROSITE" id="PS00380">
    <property type="entry name" value="RHODANESE_1"/>
    <property type="match status" value="1"/>
</dbReference>
<evidence type="ECO:0000256" key="2">
    <source>
        <dbReference type="SAM" id="SignalP"/>
    </source>
</evidence>
<name>A0ABT5B244_9BACT</name>
<accession>A0ABT5B244</accession>
<evidence type="ECO:0000259" key="3">
    <source>
        <dbReference type="PROSITE" id="PS50206"/>
    </source>
</evidence>
<reference evidence="4 5" key="1">
    <citation type="submission" date="2022-11" db="EMBL/GenBank/DDBJ databases">
        <title>Minimal conservation of predation-associated metabolite biosynthetic gene clusters underscores biosynthetic potential of Myxococcota including descriptions for ten novel species: Archangium lansinium sp. nov., Myxococcus landrumus sp. nov., Nannocystis bai.</title>
        <authorList>
            <person name="Ahearne A."/>
            <person name="Stevens C."/>
            <person name="Dowd S."/>
        </authorList>
    </citation>
    <scope>NUCLEOTIDE SEQUENCE [LARGE SCALE GENOMIC DNA]</scope>
    <source>
        <strain evidence="4 5">NCELM</strain>
    </source>
</reference>
<evidence type="ECO:0000313" key="5">
    <source>
        <dbReference type="Proteomes" id="UP001217838"/>
    </source>
</evidence>
<dbReference type="PANTHER" id="PTHR43855">
    <property type="entry name" value="THIOSULFATE SULFURTRANSFERASE"/>
    <property type="match status" value="1"/>
</dbReference>
<evidence type="ECO:0000256" key="1">
    <source>
        <dbReference type="ARBA" id="ARBA00022737"/>
    </source>
</evidence>
<dbReference type="InterPro" id="IPR001763">
    <property type="entry name" value="Rhodanese-like_dom"/>
</dbReference>
<keyword evidence="5" id="KW-1185">Reference proteome</keyword>
<proteinExistence type="predicted"/>
<gene>
    <name evidence="4" type="ORF">POL58_08720</name>
</gene>
<dbReference type="CDD" id="cd01449">
    <property type="entry name" value="TST_Repeat_2"/>
    <property type="match status" value="1"/>
</dbReference>
<dbReference type="SUPFAM" id="SSF52821">
    <property type="entry name" value="Rhodanese/Cell cycle control phosphatase"/>
    <property type="match status" value="2"/>
</dbReference>
<organism evidence="4 5">
    <name type="scientific">Nannocystis radixulma</name>
    <dbReference type="NCBI Taxonomy" id="2995305"/>
    <lineage>
        <taxon>Bacteria</taxon>
        <taxon>Pseudomonadati</taxon>
        <taxon>Myxococcota</taxon>
        <taxon>Polyangia</taxon>
        <taxon>Nannocystales</taxon>
        <taxon>Nannocystaceae</taxon>
        <taxon>Nannocystis</taxon>
    </lineage>
</organism>
<dbReference type="PANTHER" id="PTHR43855:SF1">
    <property type="entry name" value="THIOSULFATE SULFURTRANSFERASE"/>
    <property type="match status" value="1"/>
</dbReference>
<feature type="domain" description="Rhodanese" evidence="3">
    <location>
        <begin position="40"/>
        <end position="150"/>
    </location>
</feature>
<dbReference type="PROSITE" id="PS51257">
    <property type="entry name" value="PROKAR_LIPOPROTEIN"/>
    <property type="match status" value="1"/>
</dbReference>
<dbReference type="PROSITE" id="PS50206">
    <property type="entry name" value="RHODANESE_3"/>
    <property type="match status" value="2"/>
</dbReference>
<dbReference type="Proteomes" id="UP001217838">
    <property type="component" value="Unassembled WGS sequence"/>
</dbReference>
<dbReference type="SMART" id="SM00450">
    <property type="entry name" value="RHOD"/>
    <property type="match status" value="2"/>
</dbReference>
<feature type="domain" description="Rhodanese" evidence="3">
    <location>
        <begin position="182"/>
        <end position="283"/>
    </location>
</feature>
<dbReference type="CDD" id="cd01448">
    <property type="entry name" value="TST_Repeat_1"/>
    <property type="match status" value="1"/>
</dbReference>
<evidence type="ECO:0000313" key="4">
    <source>
        <dbReference type="EMBL" id="MDC0667818.1"/>
    </source>
</evidence>
<feature type="signal peptide" evidence="2">
    <location>
        <begin position="1"/>
        <end position="20"/>
    </location>
</feature>
<sequence length="284" mass="30103">MIRAWLLGLAGVVGCGAELAAPAGLPANVVTVQELLQAVPDPGRVIVDVRPAVAFAGGHIPGAVNLDVKALRVEVDGVPEQLAPRATIDAAMTQVGVELGDEVVVVDERTSPHAARVVWTLRSYGHTGDKLRVLDGGHAGWIAAGGPQTRESAAVPASERPRLGAEQPGLAVDAAWISAHLRDPAVLLLDVRSDEEWRAGRIPGAVHVPWQTAVTDDGKLREPAALRESYARALAAPTVVVYCKSGMRASLTWLVLQLLGHPDTRLYDGSWNEWGTRPDLAKET</sequence>
<keyword evidence="1" id="KW-0677">Repeat</keyword>
<dbReference type="InterPro" id="IPR051126">
    <property type="entry name" value="Thiosulfate_sulfurtransferase"/>
</dbReference>
<dbReference type="InterPro" id="IPR001307">
    <property type="entry name" value="Thiosulphate_STrfase_CS"/>
</dbReference>
<dbReference type="Gene3D" id="3.40.250.10">
    <property type="entry name" value="Rhodanese-like domain"/>
    <property type="match status" value="2"/>
</dbReference>